<dbReference type="EMBL" id="LR798460">
    <property type="protein sequence ID" value="CAB5237944.1"/>
    <property type="molecule type" value="Genomic_DNA"/>
</dbReference>
<accession>A0A6J7XL04</accession>
<sequence length="242" mass="26396">MSDKATPKETAKKAIQSGVITSQSEASYASLIRLMELPSQTAFVAQRIAAVMTICNRDGILSGHTGGNQGGVPMEKTSYRQSRQAGSRPTADLPVDYSTLLSQAQITVAPPSYGESDMAMISRPPGYNPAPQLRDMSYYKKMTGPPLAPDFERSRVITNYEVEISSSLGTASLTGKWTGIQAINRKTKEVFEFLEKLFEGVKLPSGKVQIPQRDLRGATDYENAQVLRQVKAWVEGTAEGWA</sequence>
<evidence type="ECO:0000313" key="2">
    <source>
        <dbReference type="EMBL" id="CAB5237944.1"/>
    </source>
</evidence>
<protein>
    <submittedName>
        <fullName evidence="2">Uncharacterized protein</fullName>
    </submittedName>
</protein>
<name>A0A6J7XL04_9CAUD</name>
<organism evidence="2">
    <name type="scientific">uncultured Caudovirales phage</name>
    <dbReference type="NCBI Taxonomy" id="2100421"/>
    <lineage>
        <taxon>Viruses</taxon>
        <taxon>Duplodnaviria</taxon>
        <taxon>Heunggongvirae</taxon>
        <taxon>Uroviricota</taxon>
        <taxon>Caudoviricetes</taxon>
        <taxon>Peduoviridae</taxon>
        <taxon>Maltschvirus</taxon>
        <taxon>Maltschvirus maltsch</taxon>
    </lineage>
</organism>
<gene>
    <name evidence="2" type="ORF">UFOVP142_35</name>
</gene>
<proteinExistence type="predicted"/>
<feature type="region of interest" description="Disordered" evidence="1">
    <location>
        <begin position="63"/>
        <end position="92"/>
    </location>
</feature>
<reference evidence="2" key="1">
    <citation type="submission" date="2020-05" db="EMBL/GenBank/DDBJ databases">
        <authorList>
            <person name="Chiriac C."/>
            <person name="Salcher M."/>
            <person name="Ghai R."/>
            <person name="Kavagutti S V."/>
        </authorList>
    </citation>
    <scope>NUCLEOTIDE SEQUENCE</scope>
</reference>
<evidence type="ECO:0000256" key="1">
    <source>
        <dbReference type="SAM" id="MobiDB-lite"/>
    </source>
</evidence>